<accession>A0A0K1P836</accession>
<dbReference type="EMBL" id="CP012332">
    <property type="protein sequence ID" value="AKU89698.1"/>
    <property type="molecule type" value="Genomic_DNA"/>
</dbReference>
<reference evidence="1 2" key="1">
    <citation type="submission" date="2015-08" db="EMBL/GenBank/DDBJ databases">
        <authorList>
            <person name="Babu N.S."/>
            <person name="Beckwith C.J."/>
            <person name="Beseler K.G."/>
            <person name="Brison A."/>
            <person name="Carone J.V."/>
            <person name="Caskin T.P."/>
            <person name="Diamond M."/>
            <person name="Durham M.E."/>
            <person name="Foxe J.M."/>
            <person name="Go M."/>
            <person name="Henderson B.A."/>
            <person name="Jones I.B."/>
            <person name="McGettigan J.A."/>
            <person name="Micheletti S.J."/>
            <person name="Nasrallah M.E."/>
            <person name="Ortiz D."/>
            <person name="Piller C.R."/>
            <person name="Privatt S.R."/>
            <person name="Schneider S.L."/>
            <person name="Sharp S."/>
            <person name="Smith T.C."/>
            <person name="Stanton J.D."/>
            <person name="Ullery H.E."/>
            <person name="Wilson R.J."/>
            <person name="Serrano M.G."/>
            <person name="Buck G."/>
            <person name="Lee V."/>
            <person name="Wang Y."/>
            <person name="Carvalho R."/>
            <person name="Voegtly L."/>
            <person name="Shi R."/>
            <person name="Duckworth R."/>
            <person name="Johnson A."/>
            <person name="Loviza R."/>
            <person name="Walstead R."/>
            <person name="Shah Z."/>
            <person name="Kiflezghi M."/>
            <person name="Wade K."/>
            <person name="Ball S.L."/>
            <person name="Bradley K.W."/>
            <person name="Asai D.J."/>
            <person name="Bowman C.A."/>
            <person name="Russell D.A."/>
            <person name="Pope W.H."/>
            <person name="Jacobs-Sera D."/>
            <person name="Hendrix R.W."/>
            <person name="Hatfull G.F."/>
        </authorList>
    </citation>
    <scope>NUCLEOTIDE SEQUENCE [LARGE SCALE GENOMIC DNA]</scope>
    <source>
        <strain evidence="1 2">DSM 27710</strain>
    </source>
</reference>
<name>A0A0K1P836_9BACT</name>
<keyword evidence="2" id="KW-1185">Reference proteome</keyword>
<sequence>MTGDLPAGTVLPDDVPNCKRQSGSFFFKLLGAWIAMGFKRPKIAVGNGELQV</sequence>
<dbReference type="KEGG" id="vin:AKJ08_0085"/>
<organism evidence="1 2">
    <name type="scientific">Vulgatibacter incomptus</name>
    <dbReference type="NCBI Taxonomy" id="1391653"/>
    <lineage>
        <taxon>Bacteria</taxon>
        <taxon>Pseudomonadati</taxon>
        <taxon>Myxococcota</taxon>
        <taxon>Myxococcia</taxon>
        <taxon>Myxococcales</taxon>
        <taxon>Cystobacterineae</taxon>
        <taxon>Vulgatibacteraceae</taxon>
        <taxon>Vulgatibacter</taxon>
    </lineage>
</organism>
<dbReference type="PATRIC" id="fig|1391653.3.peg.92"/>
<proteinExistence type="predicted"/>
<evidence type="ECO:0000313" key="1">
    <source>
        <dbReference type="EMBL" id="AKU89698.1"/>
    </source>
</evidence>
<protein>
    <submittedName>
        <fullName evidence="1">Uncharacterized protein</fullName>
    </submittedName>
</protein>
<dbReference type="AlphaFoldDB" id="A0A0K1P836"/>
<gene>
    <name evidence="1" type="ORF">AKJ08_0085</name>
</gene>
<evidence type="ECO:0000313" key="2">
    <source>
        <dbReference type="Proteomes" id="UP000055590"/>
    </source>
</evidence>
<dbReference type="Proteomes" id="UP000055590">
    <property type="component" value="Chromosome"/>
</dbReference>